<dbReference type="Pfam" id="PF00717">
    <property type="entry name" value="Peptidase_S24"/>
    <property type="match status" value="1"/>
</dbReference>
<evidence type="ECO:0000259" key="4">
    <source>
        <dbReference type="PROSITE" id="PS50943"/>
    </source>
</evidence>
<gene>
    <name evidence="5" type="ORF">VRLFYP33_01220</name>
</gene>
<feature type="domain" description="HTH cro/C1-type" evidence="4">
    <location>
        <begin position="26"/>
        <end position="67"/>
    </location>
</feature>
<protein>
    <submittedName>
        <fullName evidence="5">LexA repressor</fullName>
    </submittedName>
</protein>
<dbReference type="InterPro" id="IPR001387">
    <property type="entry name" value="Cro/C1-type_HTH"/>
</dbReference>
<keyword evidence="2" id="KW-0238">DNA-binding</keyword>
<dbReference type="PANTHER" id="PTHR40661:SF1">
    <property type="entry name" value="HTH CRO_C1-TYPE DOMAIN-CONTAINING PROTEIN"/>
    <property type="match status" value="1"/>
</dbReference>
<accession>A0A6N3C1X5</accession>
<dbReference type="Gene3D" id="2.10.109.10">
    <property type="entry name" value="Umud Fragment, subunit A"/>
    <property type="match status" value="1"/>
</dbReference>
<dbReference type="AlphaFoldDB" id="A0A6N3C1X5"/>
<dbReference type="InterPro" id="IPR015927">
    <property type="entry name" value="Peptidase_S24_S26A/B/C"/>
</dbReference>
<dbReference type="InterPro" id="IPR036286">
    <property type="entry name" value="LexA/Signal_pep-like_sf"/>
</dbReference>
<proteinExistence type="predicted"/>
<dbReference type="RefSeq" id="WP_156704794.1">
    <property type="nucleotide sequence ID" value="NZ_CACRUX010000047.1"/>
</dbReference>
<keyword evidence="1" id="KW-0805">Transcription regulation</keyword>
<dbReference type="InterPro" id="IPR010982">
    <property type="entry name" value="Lambda_DNA-bd_dom_sf"/>
</dbReference>
<dbReference type="PROSITE" id="PS50943">
    <property type="entry name" value="HTH_CROC1"/>
    <property type="match status" value="1"/>
</dbReference>
<dbReference type="SUPFAM" id="SSF47413">
    <property type="entry name" value="lambda repressor-like DNA-binding domains"/>
    <property type="match status" value="1"/>
</dbReference>
<dbReference type="CDD" id="cd00093">
    <property type="entry name" value="HTH_XRE"/>
    <property type="match status" value="1"/>
</dbReference>
<evidence type="ECO:0000256" key="2">
    <source>
        <dbReference type="ARBA" id="ARBA00023125"/>
    </source>
</evidence>
<sequence>MEVHERIKQRRLDMGLSVDRMISELKKLGVTVSRATYYRYESKDIDKIPISSLPPIATILQTTPEYLMGWDVDAEKAKETINFLPSHHYTMVPYSVSAGALSEIESISNLPQISVPDAMLGRYAGNKNILLMTVNGESMNRVIEHESIIAVKTDIELTDLHDGDIVVISNDGEYTVKRYYNDTMNERFIFRPDSSCPSFTDIIFSYENSENLKLIGRVVMYNVFL</sequence>
<dbReference type="CDD" id="cd06529">
    <property type="entry name" value="S24_LexA-like"/>
    <property type="match status" value="1"/>
</dbReference>
<name>A0A6N3C1X5_9FIRM</name>
<dbReference type="PANTHER" id="PTHR40661">
    <property type="match status" value="1"/>
</dbReference>
<evidence type="ECO:0000256" key="1">
    <source>
        <dbReference type="ARBA" id="ARBA00023015"/>
    </source>
</evidence>
<dbReference type="SUPFAM" id="SSF51306">
    <property type="entry name" value="LexA/Signal peptidase"/>
    <property type="match status" value="1"/>
</dbReference>
<keyword evidence="3" id="KW-0804">Transcription</keyword>
<evidence type="ECO:0000256" key="3">
    <source>
        <dbReference type="ARBA" id="ARBA00023163"/>
    </source>
</evidence>
<dbReference type="EMBL" id="CACRUX010000047">
    <property type="protein sequence ID" value="VYU09059.1"/>
    <property type="molecule type" value="Genomic_DNA"/>
</dbReference>
<dbReference type="InterPro" id="IPR039418">
    <property type="entry name" value="LexA-like"/>
</dbReference>
<evidence type="ECO:0000313" key="5">
    <source>
        <dbReference type="EMBL" id="VYU09059.1"/>
    </source>
</evidence>
<dbReference type="Gene3D" id="1.10.260.40">
    <property type="entry name" value="lambda repressor-like DNA-binding domains"/>
    <property type="match status" value="1"/>
</dbReference>
<reference evidence="5" key="1">
    <citation type="submission" date="2019-11" db="EMBL/GenBank/DDBJ databases">
        <authorList>
            <person name="Feng L."/>
        </authorList>
    </citation>
    <scope>NUCLEOTIDE SEQUENCE</scope>
    <source>
        <strain evidence="5">VrattiLFYP33</strain>
    </source>
</reference>
<organism evidence="5">
    <name type="scientific">Veillonella ratti</name>
    <dbReference type="NCBI Taxonomy" id="103892"/>
    <lineage>
        <taxon>Bacteria</taxon>
        <taxon>Bacillati</taxon>
        <taxon>Bacillota</taxon>
        <taxon>Negativicutes</taxon>
        <taxon>Veillonellales</taxon>
        <taxon>Veillonellaceae</taxon>
        <taxon>Veillonella</taxon>
    </lineage>
</organism>
<dbReference type="GO" id="GO:0003677">
    <property type="term" value="F:DNA binding"/>
    <property type="evidence" value="ECO:0007669"/>
    <property type="project" value="UniProtKB-KW"/>
</dbReference>